<dbReference type="InterPro" id="IPR027417">
    <property type="entry name" value="P-loop_NTPase"/>
</dbReference>
<gene>
    <name evidence="2" type="ORF">HG66A1_04020</name>
</gene>
<organism evidence="2 3">
    <name type="scientific">Gimesia chilikensis</name>
    <dbReference type="NCBI Taxonomy" id="2605989"/>
    <lineage>
        <taxon>Bacteria</taxon>
        <taxon>Pseudomonadati</taxon>
        <taxon>Planctomycetota</taxon>
        <taxon>Planctomycetia</taxon>
        <taxon>Planctomycetales</taxon>
        <taxon>Planctomycetaceae</taxon>
        <taxon>Gimesia</taxon>
    </lineage>
</organism>
<accession>A0A517PGY5</accession>
<sequence>MYYDFWNLSQAPFSQQQDLALFFESELHEEALARLLFVAEEQKKCSLFSGPSGTGKSLTLKACQQILTRSSCQCEYLDLLGLGEEEFLWQLCAQLRLGPAHETPLPQLWRQLTDCLTGMQLTQGRLLLLLDHVDLSRLEALHAVERLLHTGNQQFPSLSLVLTMDEASSPQAERAAQISDLSIELTALDSEMTENYIQHRLSLSGCADSVFTTDAIKEIHRSTHGFPTRINQICDLALLAGYEQNLNEIDAEVIRRAQREINGAPAHVNRISEAIQGV</sequence>
<dbReference type="GO" id="GO:0016887">
    <property type="term" value="F:ATP hydrolysis activity"/>
    <property type="evidence" value="ECO:0007669"/>
    <property type="project" value="InterPro"/>
</dbReference>
<protein>
    <recommendedName>
        <fullName evidence="1">ORC1/DEAH AAA+ ATPase domain-containing protein</fullName>
    </recommendedName>
</protein>
<dbReference type="PANTHER" id="PTHR35894">
    <property type="entry name" value="GENERAL SECRETION PATHWAY PROTEIN A-RELATED"/>
    <property type="match status" value="1"/>
</dbReference>
<dbReference type="OrthoDB" id="212294at2"/>
<dbReference type="InterPro" id="IPR049945">
    <property type="entry name" value="AAA_22"/>
</dbReference>
<dbReference type="EMBL" id="CP036266">
    <property type="protein sequence ID" value="QDT18640.1"/>
    <property type="molecule type" value="Genomic_DNA"/>
</dbReference>
<feature type="domain" description="ORC1/DEAH AAA+ ATPase" evidence="1">
    <location>
        <begin position="41"/>
        <end position="161"/>
    </location>
</feature>
<dbReference type="RefSeq" id="WP_145180338.1">
    <property type="nucleotide sequence ID" value="NZ_CP036266.1"/>
</dbReference>
<keyword evidence="3" id="KW-1185">Reference proteome</keyword>
<dbReference type="AlphaFoldDB" id="A0A517PGY5"/>
<dbReference type="SUPFAM" id="SSF52540">
    <property type="entry name" value="P-loop containing nucleoside triphosphate hydrolases"/>
    <property type="match status" value="1"/>
</dbReference>
<proteinExistence type="predicted"/>
<name>A0A517PGY5_9PLAN</name>
<dbReference type="Pfam" id="PF13401">
    <property type="entry name" value="AAA_22"/>
    <property type="match status" value="1"/>
</dbReference>
<dbReference type="InterPro" id="IPR052026">
    <property type="entry name" value="ExeA_AAA_ATPase_DNA-bind"/>
</dbReference>
<dbReference type="PANTHER" id="PTHR35894:SF1">
    <property type="entry name" value="PHOSPHORIBULOKINASE _ URIDINE KINASE FAMILY"/>
    <property type="match status" value="1"/>
</dbReference>
<dbReference type="Proteomes" id="UP000320421">
    <property type="component" value="Chromosome"/>
</dbReference>
<evidence type="ECO:0000313" key="3">
    <source>
        <dbReference type="Proteomes" id="UP000320421"/>
    </source>
</evidence>
<reference evidence="2 3" key="1">
    <citation type="submission" date="2019-02" db="EMBL/GenBank/DDBJ databases">
        <title>Deep-cultivation of Planctomycetes and their phenomic and genomic characterization uncovers novel biology.</title>
        <authorList>
            <person name="Wiegand S."/>
            <person name="Jogler M."/>
            <person name="Boedeker C."/>
            <person name="Pinto D."/>
            <person name="Vollmers J."/>
            <person name="Rivas-Marin E."/>
            <person name="Kohn T."/>
            <person name="Peeters S.H."/>
            <person name="Heuer A."/>
            <person name="Rast P."/>
            <person name="Oberbeckmann S."/>
            <person name="Bunk B."/>
            <person name="Jeske O."/>
            <person name="Meyerdierks A."/>
            <person name="Storesund J.E."/>
            <person name="Kallscheuer N."/>
            <person name="Luecker S."/>
            <person name="Lage O.M."/>
            <person name="Pohl T."/>
            <person name="Merkel B.J."/>
            <person name="Hornburger P."/>
            <person name="Mueller R.-W."/>
            <person name="Bruemmer F."/>
            <person name="Labrenz M."/>
            <person name="Spormann A.M."/>
            <person name="Op den Camp H."/>
            <person name="Overmann J."/>
            <person name="Amann R."/>
            <person name="Jetten M.S.M."/>
            <person name="Mascher T."/>
            <person name="Medema M.H."/>
            <person name="Devos D.P."/>
            <person name="Kaster A.-K."/>
            <person name="Ovreas L."/>
            <person name="Rohde M."/>
            <person name="Galperin M.Y."/>
            <person name="Jogler C."/>
        </authorList>
    </citation>
    <scope>NUCLEOTIDE SEQUENCE [LARGE SCALE GENOMIC DNA]</scope>
    <source>
        <strain evidence="2 3">HG66A1</strain>
    </source>
</reference>
<evidence type="ECO:0000313" key="2">
    <source>
        <dbReference type="EMBL" id="QDT18640.1"/>
    </source>
</evidence>
<dbReference type="Gene3D" id="3.40.50.300">
    <property type="entry name" value="P-loop containing nucleotide triphosphate hydrolases"/>
    <property type="match status" value="1"/>
</dbReference>
<evidence type="ECO:0000259" key="1">
    <source>
        <dbReference type="Pfam" id="PF13401"/>
    </source>
</evidence>